<dbReference type="AlphaFoldDB" id="A0A9P0CLI7"/>
<evidence type="ECO:0000313" key="1">
    <source>
        <dbReference type="EMBL" id="CAH1102025.1"/>
    </source>
</evidence>
<gene>
    <name evidence="1" type="ORF">PSYICH_LOCUS3198</name>
</gene>
<dbReference type="Proteomes" id="UP001153636">
    <property type="component" value="Chromosome 12"/>
</dbReference>
<sequence length="122" mass="14045">MALVAQFVVLPFMEIDIQQFATCVMQNFGKHIAATEMEVYKKIEEVYEHIDKKILPKEYGGEVPLKEMLDKFKIFLKEKRESVLALDDMYIEIDEKTCSLVSEMNEELGSGVEGSFKKLTVD</sequence>
<accession>A0A9P0CLI7</accession>
<dbReference type="Gene3D" id="3.40.525.10">
    <property type="entry name" value="CRAL-TRIO lipid binding domain"/>
    <property type="match status" value="1"/>
</dbReference>
<evidence type="ECO:0000313" key="2">
    <source>
        <dbReference type="Proteomes" id="UP001153636"/>
    </source>
</evidence>
<protein>
    <submittedName>
        <fullName evidence="1">Uncharacterized protein</fullName>
    </submittedName>
</protein>
<proteinExistence type="predicted"/>
<name>A0A9P0CLI7_9CUCU</name>
<organism evidence="1 2">
    <name type="scientific">Psylliodes chrysocephalus</name>
    <dbReference type="NCBI Taxonomy" id="3402493"/>
    <lineage>
        <taxon>Eukaryota</taxon>
        <taxon>Metazoa</taxon>
        <taxon>Ecdysozoa</taxon>
        <taxon>Arthropoda</taxon>
        <taxon>Hexapoda</taxon>
        <taxon>Insecta</taxon>
        <taxon>Pterygota</taxon>
        <taxon>Neoptera</taxon>
        <taxon>Endopterygota</taxon>
        <taxon>Coleoptera</taxon>
        <taxon>Polyphaga</taxon>
        <taxon>Cucujiformia</taxon>
        <taxon>Chrysomeloidea</taxon>
        <taxon>Chrysomelidae</taxon>
        <taxon>Galerucinae</taxon>
        <taxon>Alticini</taxon>
        <taxon>Psylliodes</taxon>
    </lineage>
</organism>
<keyword evidence="2" id="KW-1185">Reference proteome</keyword>
<dbReference type="SUPFAM" id="SSF52087">
    <property type="entry name" value="CRAL/TRIO domain"/>
    <property type="match status" value="1"/>
</dbReference>
<dbReference type="InterPro" id="IPR036865">
    <property type="entry name" value="CRAL-TRIO_dom_sf"/>
</dbReference>
<dbReference type="EMBL" id="OV651824">
    <property type="protein sequence ID" value="CAH1102025.1"/>
    <property type="molecule type" value="Genomic_DNA"/>
</dbReference>
<reference evidence="1" key="1">
    <citation type="submission" date="2022-01" db="EMBL/GenBank/DDBJ databases">
        <authorList>
            <person name="King R."/>
        </authorList>
    </citation>
    <scope>NUCLEOTIDE SEQUENCE</scope>
</reference>
<dbReference type="OrthoDB" id="1434354at2759"/>